<accession>A0A2T3ZN80</accession>
<reference evidence="2 3" key="1">
    <citation type="submission" date="2016-07" db="EMBL/GenBank/DDBJ databases">
        <title>Multiple horizontal gene transfer events from other fungi enriched the ability of initially mycotrophic Trichoderma (Ascomycota) to feed on dead plant biomass.</title>
        <authorList>
            <consortium name="DOE Joint Genome Institute"/>
            <person name="Aerts A."/>
            <person name="Atanasova L."/>
            <person name="Chenthamara K."/>
            <person name="Zhang J."/>
            <person name="Grujic M."/>
            <person name="Henrissat B."/>
            <person name="Kuo A."/>
            <person name="Salamov A."/>
            <person name="Lipzen A."/>
            <person name="Labutti K."/>
            <person name="Barry K."/>
            <person name="Miao Y."/>
            <person name="Rahimi M.J."/>
            <person name="Shen Q."/>
            <person name="Grigoriev I.V."/>
            <person name="Kubicek C.P."/>
            <person name="Druzhinina I.S."/>
        </authorList>
    </citation>
    <scope>NUCLEOTIDE SEQUENCE [LARGE SCALE GENOMIC DNA]</scope>
    <source>
        <strain evidence="2 3">CBS 433.97</strain>
    </source>
</reference>
<dbReference type="OrthoDB" id="5209965at2759"/>
<protein>
    <submittedName>
        <fullName evidence="2">Uncharacterized protein</fullName>
    </submittedName>
</protein>
<organism evidence="2 3">
    <name type="scientific">Trichoderma asperellum (strain ATCC 204424 / CBS 433.97 / NBRC 101777)</name>
    <dbReference type="NCBI Taxonomy" id="1042311"/>
    <lineage>
        <taxon>Eukaryota</taxon>
        <taxon>Fungi</taxon>
        <taxon>Dikarya</taxon>
        <taxon>Ascomycota</taxon>
        <taxon>Pezizomycotina</taxon>
        <taxon>Sordariomycetes</taxon>
        <taxon>Hypocreomycetidae</taxon>
        <taxon>Hypocreales</taxon>
        <taxon>Hypocreaceae</taxon>
        <taxon>Trichoderma</taxon>
    </lineage>
</organism>
<feature type="compositionally biased region" description="Polar residues" evidence="1">
    <location>
        <begin position="218"/>
        <end position="237"/>
    </location>
</feature>
<feature type="compositionally biased region" description="Polar residues" evidence="1">
    <location>
        <begin position="169"/>
        <end position="184"/>
    </location>
</feature>
<feature type="region of interest" description="Disordered" evidence="1">
    <location>
        <begin position="252"/>
        <end position="271"/>
    </location>
</feature>
<feature type="region of interest" description="Disordered" evidence="1">
    <location>
        <begin position="137"/>
        <end position="237"/>
    </location>
</feature>
<gene>
    <name evidence="2" type="ORF">M441DRAFT_444822</name>
</gene>
<evidence type="ECO:0000256" key="1">
    <source>
        <dbReference type="SAM" id="MobiDB-lite"/>
    </source>
</evidence>
<proteinExistence type="predicted"/>
<feature type="compositionally biased region" description="Polar residues" evidence="1">
    <location>
        <begin position="259"/>
        <end position="271"/>
    </location>
</feature>
<evidence type="ECO:0000313" key="3">
    <source>
        <dbReference type="Proteomes" id="UP000240493"/>
    </source>
</evidence>
<keyword evidence="3" id="KW-1185">Reference proteome</keyword>
<feature type="region of interest" description="Disordered" evidence="1">
    <location>
        <begin position="1"/>
        <end position="26"/>
    </location>
</feature>
<dbReference type="EMBL" id="KZ679256">
    <property type="protein sequence ID" value="PTB46258.1"/>
    <property type="molecule type" value="Genomic_DNA"/>
</dbReference>
<dbReference type="AlphaFoldDB" id="A0A2T3ZN80"/>
<dbReference type="Proteomes" id="UP000240493">
    <property type="component" value="Unassembled WGS sequence"/>
</dbReference>
<evidence type="ECO:0000313" key="2">
    <source>
        <dbReference type="EMBL" id="PTB46258.1"/>
    </source>
</evidence>
<feature type="compositionally biased region" description="Basic and acidic residues" evidence="1">
    <location>
        <begin position="154"/>
        <end position="167"/>
    </location>
</feature>
<feature type="compositionally biased region" description="Polar residues" evidence="1">
    <location>
        <begin position="137"/>
        <end position="152"/>
    </location>
</feature>
<name>A0A2T3ZN80_TRIA4</name>
<sequence length="429" mass="47003">MAYNFLNDPMTPSKDPISLDGPPPDNLVPSGFVESRIRQLNIMSSKDRPKLQNSLHVANVREGEEVCSPACQGTRLEVTASPPVGHSYPGLRINDSHSDDNGVAWEATSISAHMYNNLDLANSGASPLGKAVSKTTVASQCTPLSRENSSPAEHQYESKHEPTKDTEANEQQELLQNTRSSPTRKATDLISKTPGAGEGGGAGETIGFQDSLRKAAVANSTKSPKQNIESSDASTWRQQLRKVGDTLLSRSNSLKKTHSPSTLGSQLHSPQSPAVFLHNERISASSSRRHEVETKERAFGAHKQMGSIDDNMENVVEEIAEIAETEPKITLTAPDEDPEMPISHHICEWRSRYLGLSTAFDKLKSELDIALQHQSNPDNVEQGLGTASRHDQYNDYGIEGLTIIVHRRYKEDLVLNTDLREEELGDIGE</sequence>
<dbReference type="STRING" id="1042311.A0A2T3ZN80"/>